<name>A0A7C5DC33_9CHLB</name>
<dbReference type="Proteomes" id="UP000886059">
    <property type="component" value="Unassembled WGS sequence"/>
</dbReference>
<sequence>QYPGERLHKAEELGRTGIYRVVLNEDQLDYVFSRIRLLA</sequence>
<dbReference type="AlphaFoldDB" id="A0A7C5DC33"/>
<protein>
    <submittedName>
        <fullName evidence="1">Metallophosphoesterase</fullName>
    </submittedName>
</protein>
<evidence type="ECO:0000313" key="1">
    <source>
        <dbReference type="EMBL" id="HHE07885.1"/>
    </source>
</evidence>
<proteinExistence type="predicted"/>
<organism evidence="1">
    <name type="scientific">Chlorobaculum parvum</name>
    <dbReference type="NCBI Taxonomy" id="274539"/>
    <lineage>
        <taxon>Bacteria</taxon>
        <taxon>Pseudomonadati</taxon>
        <taxon>Chlorobiota</taxon>
        <taxon>Chlorobiia</taxon>
        <taxon>Chlorobiales</taxon>
        <taxon>Chlorobiaceae</taxon>
        <taxon>Chlorobaculum</taxon>
    </lineage>
</organism>
<gene>
    <name evidence="1" type="ORF">ENL01_03145</name>
</gene>
<reference evidence="1" key="1">
    <citation type="journal article" date="2020" name="mSystems">
        <title>Genome- and Community-Level Interaction Insights into Carbon Utilization and Element Cycling Functions of Hydrothermarchaeota in Hydrothermal Sediment.</title>
        <authorList>
            <person name="Zhou Z."/>
            <person name="Liu Y."/>
            <person name="Xu W."/>
            <person name="Pan J."/>
            <person name="Luo Z.H."/>
            <person name="Li M."/>
        </authorList>
    </citation>
    <scope>NUCLEOTIDE SEQUENCE [LARGE SCALE GENOMIC DNA]</scope>
    <source>
        <strain evidence="1">HyVt-628</strain>
    </source>
</reference>
<comment type="caution">
    <text evidence="1">The sequence shown here is derived from an EMBL/GenBank/DDBJ whole genome shotgun (WGS) entry which is preliminary data.</text>
</comment>
<accession>A0A7C5DC33</accession>
<feature type="non-terminal residue" evidence="1">
    <location>
        <position position="1"/>
    </location>
</feature>
<dbReference type="EMBL" id="DRSK01000182">
    <property type="protein sequence ID" value="HHE07885.1"/>
    <property type="molecule type" value="Genomic_DNA"/>
</dbReference>